<keyword evidence="12" id="KW-0843">Virulence</keyword>
<keyword evidence="7" id="KW-0433">Leucine-rich repeat</keyword>
<comment type="similarity">
    <text evidence="4 14">Belongs to the LRR-containing bacterial E3 ligase family.</text>
</comment>
<dbReference type="GO" id="GO:0061630">
    <property type="term" value="F:ubiquitin protein ligase activity"/>
    <property type="evidence" value="ECO:0007669"/>
    <property type="project" value="UniProtKB-EC"/>
</dbReference>
<evidence type="ECO:0000256" key="8">
    <source>
        <dbReference type="ARBA" id="ARBA00022679"/>
    </source>
</evidence>
<organism evidence="16 17">
    <name type="scientific">Pseudomonas koreensis</name>
    <dbReference type="NCBI Taxonomy" id="198620"/>
    <lineage>
        <taxon>Bacteria</taxon>
        <taxon>Pseudomonadati</taxon>
        <taxon>Pseudomonadota</taxon>
        <taxon>Gammaproteobacteria</taxon>
        <taxon>Pseudomonadales</taxon>
        <taxon>Pseudomonadaceae</taxon>
        <taxon>Pseudomonas</taxon>
    </lineage>
</organism>
<accession>A0A9X2XHS7</accession>
<comment type="catalytic activity">
    <reaction evidence="1">
        <text>S-ubiquitinyl-[E2 ubiquitin-conjugating enzyme]-L-cysteine + [acceptor protein]-L-lysine = [E2 ubiquitin-conjugating enzyme]-L-cysteine + N(6)-ubiquitinyl-[acceptor protein]-L-lysine.</text>
        <dbReference type="EC" id="2.3.2.27"/>
    </reaction>
</comment>
<evidence type="ECO:0000256" key="10">
    <source>
        <dbReference type="ARBA" id="ARBA00022786"/>
    </source>
</evidence>
<reference evidence="16" key="1">
    <citation type="submission" date="2022-09" db="EMBL/GenBank/DDBJ databases">
        <authorList>
            <person name="Cesa-Luna C."/>
            <person name="Girard L."/>
            <person name="Lood C."/>
            <person name="Hofte M."/>
            <person name="De Mot R."/>
        </authorList>
    </citation>
    <scope>NUCLEOTIDE SEQUENCE</scope>
    <source>
        <strain evidence="16">B1M3-32</strain>
    </source>
</reference>
<feature type="active site" description="Glycyl thioester intermediate" evidence="14">
    <location>
        <position position="1397"/>
    </location>
</feature>
<keyword evidence="11 14" id="KW-0832">Ubl conjugation</keyword>
<dbReference type="RefSeq" id="WP_301622107.1">
    <property type="nucleotide sequence ID" value="NZ_JAOSKY010000006.1"/>
</dbReference>
<dbReference type="GO" id="GO:0016567">
    <property type="term" value="P:protein ubiquitination"/>
    <property type="evidence" value="ECO:0007669"/>
    <property type="project" value="InterPro"/>
</dbReference>
<keyword evidence="17" id="KW-1185">Reference proteome</keyword>
<dbReference type="EC" id="2.3.2.27" evidence="5"/>
<dbReference type="SMART" id="SM00369">
    <property type="entry name" value="LRR_TYP"/>
    <property type="match status" value="3"/>
</dbReference>
<evidence type="ECO:0000256" key="5">
    <source>
        <dbReference type="ARBA" id="ARBA00012483"/>
    </source>
</evidence>
<protein>
    <recommendedName>
        <fullName evidence="5">RING-type E3 ubiquitin transferase</fullName>
        <ecNumber evidence="5">2.3.2.27</ecNumber>
    </recommendedName>
</protein>
<evidence type="ECO:0000313" key="17">
    <source>
        <dbReference type="Proteomes" id="UP001139955"/>
    </source>
</evidence>
<name>A0A9X2XHS7_9PSED</name>
<evidence type="ECO:0000259" key="15">
    <source>
        <dbReference type="PROSITE" id="PS52053"/>
    </source>
</evidence>
<dbReference type="InterPro" id="IPR032675">
    <property type="entry name" value="LRR_dom_sf"/>
</dbReference>
<evidence type="ECO:0000256" key="6">
    <source>
        <dbReference type="ARBA" id="ARBA00022525"/>
    </source>
</evidence>
<comment type="subcellular location">
    <subcellularLocation>
        <location evidence="2">Host cytoplasm</location>
    </subcellularLocation>
    <subcellularLocation>
        <location evidence="3">Secreted</location>
    </subcellularLocation>
</comment>
<evidence type="ECO:0000256" key="4">
    <source>
        <dbReference type="ARBA" id="ARBA00009868"/>
    </source>
</evidence>
<gene>
    <name evidence="16" type="ORF">OC940_13095</name>
</gene>
<keyword evidence="6 14" id="KW-0964">Secreted</keyword>
<dbReference type="Pfam" id="PF20178">
    <property type="entry name" value="ToxA_N"/>
    <property type="match status" value="1"/>
</dbReference>
<dbReference type="Proteomes" id="UP001139955">
    <property type="component" value="Unassembled WGS sequence"/>
</dbReference>
<keyword evidence="9" id="KW-0677">Repeat</keyword>
<dbReference type="PANTHER" id="PTHR47114">
    <property type="match status" value="1"/>
</dbReference>
<evidence type="ECO:0000256" key="7">
    <source>
        <dbReference type="ARBA" id="ARBA00022614"/>
    </source>
</evidence>
<feature type="domain" description="NEL" evidence="15">
    <location>
        <begin position="1310"/>
        <end position="1601"/>
    </location>
</feature>
<dbReference type="SUPFAM" id="SSF52058">
    <property type="entry name" value="L domain-like"/>
    <property type="match status" value="1"/>
</dbReference>
<reference evidence="16" key="2">
    <citation type="journal article" date="2023" name="mSystems">
        <title>Charting the Lipopeptidome of Nonpathogenic Pseudomonas.</title>
        <authorList>
            <person name="Cesa-Luna C."/>
            <person name="Geudens N."/>
            <person name="Girard L."/>
            <person name="De Roo V."/>
            <person name="Maklad H.R."/>
            <person name="Martins J.C."/>
            <person name="Hofte M."/>
            <person name="De Mot R."/>
        </authorList>
    </citation>
    <scope>NUCLEOTIDE SEQUENCE</scope>
    <source>
        <strain evidence="16">B1M3-32</strain>
    </source>
</reference>
<comment type="caution">
    <text evidence="16">The sequence shown here is derived from an EMBL/GenBank/DDBJ whole genome shotgun (WGS) entry which is preliminary data.</text>
</comment>
<dbReference type="InterPro" id="IPR051071">
    <property type="entry name" value="LRR-bact_E3_ubiq_ligases"/>
</dbReference>
<evidence type="ECO:0000256" key="11">
    <source>
        <dbReference type="ARBA" id="ARBA00022843"/>
    </source>
</evidence>
<evidence type="ECO:0000256" key="12">
    <source>
        <dbReference type="ARBA" id="ARBA00023026"/>
    </source>
</evidence>
<evidence type="ECO:0000256" key="13">
    <source>
        <dbReference type="ARBA" id="ARBA00023200"/>
    </source>
</evidence>
<dbReference type="InterPro" id="IPR029487">
    <property type="entry name" value="NEL_dom"/>
</dbReference>
<keyword evidence="13 14" id="KW-1035">Host cytoplasm</keyword>
<dbReference type="Pfam" id="PF14496">
    <property type="entry name" value="NEL"/>
    <property type="match status" value="1"/>
</dbReference>
<dbReference type="PANTHER" id="PTHR47114:SF2">
    <property type="entry name" value="OLIGODENDROCYTE-MYELIN GLYCOPROTEIN"/>
    <property type="match status" value="1"/>
</dbReference>
<evidence type="ECO:0000256" key="3">
    <source>
        <dbReference type="ARBA" id="ARBA00004613"/>
    </source>
</evidence>
<evidence type="ECO:0000256" key="1">
    <source>
        <dbReference type="ARBA" id="ARBA00000900"/>
    </source>
</evidence>
<dbReference type="Gene3D" id="3.80.10.10">
    <property type="entry name" value="Ribonuclease Inhibitor"/>
    <property type="match status" value="1"/>
</dbReference>
<dbReference type="EMBL" id="JAOSKY010000006">
    <property type="protein sequence ID" value="MCU7248742.1"/>
    <property type="molecule type" value="Genomic_DNA"/>
</dbReference>
<evidence type="ECO:0000313" key="16">
    <source>
        <dbReference type="EMBL" id="MCU7248742.1"/>
    </source>
</evidence>
<keyword evidence="8 14" id="KW-0808">Transferase</keyword>
<dbReference type="GO" id="GO:0005576">
    <property type="term" value="C:extracellular region"/>
    <property type="evidence" value="ECO:0007669"/>
    <property type="project" value="UniProtKB-SubCell"/>
</dbReference>
<comment type="PTM">
    <text evidence="14">Ubiquitinated in the presence of host E1 ubiquitin-activating enzyme, E2 ubiquitin-conjugating enzyme and ubiquitin.</text>
</comment>
<dbReference type="Gene3D" id="1.20.58.360">
    <property type="entry name" value="Shigella T3SS effector IpaH defines"/>
    <property type="match status" value="1"/>
</dbReference>
<dbReference type="InterPro" id="IPR046673">
    <property type="entry name" value="ToxA_N"/>
</dbReference>
<sequence>MSRKKEPAPPSTLTSRQILTVLLEATGDLETAQVLQKRLPAGLLKSATGTLEALDKTSRELHASQLKVEAELKALKSLKAFCTAELSIALAARWGVGFDVERDHLELPGAACGCATTPAADGKPATVAPATRSLLDAAMQNFSEEQTGADGFPEGSVVRVASTPSGVPGLTPAAFAGFCRELDLGQKYQLHFLQVFGLRRVDGAVVATSALTQDIATLKRQLLQFDLHMALIKAHITEAGFRMVQRLIEAGGVVSDKTLHYEGRPWIMQGIQLLGSCVWGAVVFSERSVEAFPQEKCLVYMANEPYQPLYEFPSFKACVEYLSFRLGIDSYRQYFTHCLDEDDKADFFKTFAERRSLGQVKPLSLSEPLFDFMLKSHVGKLQRDARVLAVPTADVDEDAREKRLSAYLEIGLTVANVAGLFVPVLGELMMGVAIGQLLGEVYEGVEDWSHGDQREALSHLLSVAENIVLMVVTGVGQNALKTLAIRTARKHPEFFRPFTAILNRSGEDRLWKPELDAYQLAPEAAGTLAVGGKIWIRIDYHAYLVELNPHTRTWHIQHPRRAQAYAPKVELNALGGWRHQAESSEHWTGAYTLKRIDPRLQDIDDGRLDMVRRLTDIRFDELHRLSDDNLPLPARLSDALERLRIERRLREFITEMERGEVTGNTYAQEQLHTLPKLPCWPVDRYLKVVDAQGRITATYPPTAIDDDTLSVIVSQAQLANGELLQTVIDGLYPKELEALLGEEAANNQPVLLAKKIGETVKADRRGLFEHLYQRYDQSTVADVATVRGVYPQVPVRYAHELLKQASSVERLRLRATGRVPMELAQKVREASAAVRVDRALSGFYLTDVSNPDTEKLAVQLLPQLSGWDTSVHLEVRAQTLKGSLLESVGTKVASSANPRTLVRLKQGYEAFGSDGKSLGQFESGPDSFYQALLKTLSADQRKALGFAESKTDDAWRLRRQLLDRGLDEREGCARILAGGKFERAVPEPGCTQADPPAGSKHSRALLLKLRKLYPRLSSQQASELLDSLGNDHLARATRVKQLRTDLGRLREALEDWAGDEAGVKEAGGVSSEVRESRRTVAAVIEDSFRRMVFAPDEFRRPVHALKLDGMRVGKLPVLPVGLNFDHVKRLSLKDMALGNDVAYFLKAFKQAESVELDKNRLTLLPEVLSHMPGLRQLSLASNQLKLNEQTLAKLSNLRTLQALNLSDNHLGATPDVSKMFDLVYLSLRNTRATELPKGLERLPNLDRVDMRGNDIQELPEWLFEAEKSFSETLNLRDNPLSRSSSVQLESYRDRVGVGMGFVENDNARLDEQSARALWLPETGGEVGEQRLKIWTALKDDPGADGLFHLLAELGNTADSDQVREDLTTRVWEVLQHTEADTALREQVFDVAANPINCTDSAAMNFSHLELAVQIRKVTGAEGASTASLLELGRGLFRLEQLDAIAAEQARKNPARDPLEVSLAYRTGLAESLNLPGQPRHMRYASLGGVTAADLDTAALRVTTAELSPAWHEFLARQPFWIDHLQGVYAREFSEARAPHQLRIQTLFDKAGSYSSADYLRQMNEYAASQAESENTLVKQITDRVQRLIDLGICVLPEAVSV</sequence>
<keyword evidence="10 14" id="KW-0833">Ubl conjugation pathway</keyword>
<evidence type="ECO:0000256" key="14">
    <source>
        <dbReference type="PROSITE-ProRule" id="PRU01398"/>
    </source>
</evidence>
<dbReference type="GO" id="GO:0030430">
    <property type="term" value="C:host cell cytoplasm"/>
    <property type="evidence" value="ECO:0007669"/>
    <property type="project" value="UniProtKB-SubCell"/>
</dbReference>
<evidence type="ECO:0000256" key="9">
    <source>
        <dbReference type="ARBA" id="ARBA00022737"/>
    </source>
</evidence>
<evidence type="ECO:0000256" key="2">
    <source>
        <dbReference type="ARBA" id="ARBA00004192"/>
    </source>
</evidence>
<dbReference type="PROSITE" id="PS52053">
    <property type="entry name" value="NEL"/>
    <property type="match status" value="1"/>
</dbReference>
<proteinExistence type="inferred from homology"/>
<dbReference type="InterPro" id="IPR003591">
    <property type="entry name" value="Leu-rich_rpt_typical-subtyp"/>
</dbReference>